<sequence>MVEQHLEETEVDNNNISKNELKARKAMEKMGLKPAPEYTRVVIRRSNQALFVIAKPDVYKTAGGDTHVVFGEVKIEDVAAQQAAAAQFLGPIDQTAEEPVPELVEDEEAVDEEGVEANDIEMVMNQAGVSRAKAVNALKAHNNDIVNAIMELTM</sequence>
<protein>
    <recommendedName>
        <fullName evidence="2">Nascent polypeptide-associated complex subunit alpha</fullName>
    </recommendedName>
    <alternativeName>
        <fullName evidence="3">Alpha-NAC</fullName>
    </alternativeName>
</protein>
<dbReference type="Pfam" id="PF01849">
    <property type="entry name" value="NAC"/>
    <property type="match status" value="1"/>
</dbReference>
<reference evidence="5" key="1">
    <citation type="submission" date="2020-05" db="EMBL/GenBank/DDBJ databases">
        <title>Phylogenomic resolution of chytrid fungi.</title>
        <authorList>
            <person name="Stajich J.E."/>
            <person name="Amses K."/>
            <person name="Simmons R."/>
            <person name="Seto K."/>
            <person name="Myers J."/>
            <person name="Bonds A."/>
            <person name="Quandt C.A."/>
            <person name="Barry K."/>
            <person name="Liu P."/>
            <person name="Grigoriev I."/>
            <person name="Longcore J.E."/>
            <person name="James T.Y."/>
        </authorList>
    </citation>
    <scope>NUCLEOTIDE SEQUENCE</scope>
    <source>
        <strain evidence="5">PLAUS21</strain>
    </source>
</reference>
<comment type="similarity">
    <text evidence="1">Belongs to the NAC-alpha family.</text>
</comment>
<dbReference type="Proteomes" id="UP001210925">
    <property type="component" value="Unassembled WGS sequence"/>
</dbReference>
<comment type="caution">
    <text evidence="5">The sequence shown here is derived from an EMBL/GenBank/DDBJ whole genome shotgun (WGS) entry which is preliminary data.</text>
</comment>
<evidence type="ECO:0000313" key="5">
    <source>
        <dbReference type="EMBL" id="KAJ3260786.1"/>
    </source>
</evidence>
<proteinExistence type="inferred from homology"/>
<accession>A0AAD5UKP9</accession>
<dbReference type="InterPro" id="IPR044034">
    <property type="entry name" value="NAC-like_UBA"/>
</dbReference>
<dbReference type="EMBL" id="JADGKB010000009">
    <property type="protein sequence ID" value="KAJ3260786.1"/>
    <property type="molecule type" value="Genomic_DNA"/>
</dbReference>
<dbReference type="Pfam" id="PF19026">
    <property type="entry name" value="UBA_HYPK"/>
    <property type="match status" value="1"/>
</dbReference>
<dbReference type="FunFam" id="1.10.8.10:FF:000006">
    <property type="entry name" value="Putative nascent polypeptide-associated complex subunit alpha"/>
    <property type="match status" value="1"/>
</dbReference>
<dbReference type="Gene3D" id="2.20.70.30">
    <property type="entry name" value="Nascent polypeptide-associated complex domain"/>
    <property type="match status" value="1"/>
</dbReference>
<dbReference type="InterPro" id="IPR002715">
    <property type="entry name" value="Nas_poly-pep-assoc_cplx_dom"/>
</dbReference>
<evidence type="ECO:0000259" key="4">
    <source>
        <dbReference type="PROSITE" id="PS51151"/>
    </source>
</evidence>
<evidence type="ECO:0000256" key="3">
    <source>
        <dbReference type="ARBA" id="ARBA00030300"/>
    </source>
</evidence>
<evidence type="ECO:0000256" key="2">
    <source>
        <dbReference type="ARBA" id="ARBA00014437"/>
    </source>
</evidence>
<evidence type="ECO:0000313" key="6">
    <source>
        <dbReference type="Proteomes" id="UP001210925"/>
    </source>
</evidence>
<keyword evidence="6" id="KW-1185">Reference proteome</keyword>
<dbReference type="SMART" id="SM01407">
    <property type="entry name" value="NAC"/>
    <property type="match status" value="1"/>
</dbReference>
<dbReference type="PANTHER" id="PTHR21713">
    <property type="entry name" value="NASCENT POLYPEPTIDE ASSOCIATED COMPLEX ALPHA SUBUNIT-RELATED"/>
    <property type="match status" value="1"/>
</dbReference>
<evidence type="ECO:0000256" key="1">
    <source>
        <dbReference type="ARBA" id="ARBA00009882"/>
    </source>
</evidence>
<feature type="domain" description="NAC-A/B" evidence="4">
    <location>
        <begin position="17"/>
        <end position="82"/>
    </location>
</feature>
<dbReference type="InterPro" id="IPR038187">
    <property type="entry name" value="NAC_A/B_dom_sf"/>
</dbReference>
<name>A0AAD5UKP9_9FUNG</name>
<dbReference type="InterPro" id="IPR016641">
    <property type="entry name" value="EGD2/NACA0like"/>
</dbReference>
<dbReference type="CDD" id="cd14358">
    <property type="entry name" value="UBA_NAC_euk"/>
    <property type="match status" value="1"/>
</dbReference>
<dbReference type="PROSITE" id="PS51151">
    <property type="entry name" value="NAC_AB"/>
    <property type="match status" value="1"/>
</dbReference>
<dbReference type="GO" id="GO:0005854">
    <property type="term" value="C:nascent polypeptide-associated complex"/>
    <property type="evidence" value="ECO:0007669"/>
    <property type="project" value="InterPro"/>
</dbReference>
<dbReference type="CDD" id="cd22054">
    <property type="entry name" value="NAC_NACA"/>
    <property type="match status" value="1"/>
</dbReference>
<dbReference type="PIRSF" id="PIRSF015901">
    <property type="entry name" value="NAC_alpha"/>
    <property type="match status" value="1"/>
</dbReference>
<dbReference type="AlphaFoldDB" id="A0AAD5UKP9"/>
<gene>
    <name evidence="5" type="ORF">HK103_007349</name>
</gene>
<dbReference type="Gene3D" id="1.10.8.10">
    <property type="entry name" value="DNA helicase RuvA subunit, C-terminal domain"/>
    <property type="match status" value="1"/>
</dbReference>
<organism evidence="5 6">
    <name type="scientific">Boothiomyces macroporosus</name>
    <dbReference type="NCBI Taxonomy" id="261099"/>
    <lineage>
        <taxon>Eukaryota</taxon>
        <taxon>Fungi</taxon>
        <taxon>Fungi incertae sedis</taxon>
        <taxon>Chytridiomycota</taxon>
        <taxon>Chytridiomycota incertae sedis</taxon>
        <taxon>Chytridiomycetes</taxon>
        <taxon>Rhizophydiales</taxon>
        <taxon>Terramycetaceae</taxon>
        <taxon>Boothiomyces</taxon>
    </lineage>
</organism>